<sequence>MIFTLCSVLAVFECRFYTVCVFPQKPFWEFWRHPWLISHYALNFLGVLGFIFWIPEQQTAKKWLFKVLTVGGAA</sequence>
<evidence type="ECO:0000256" key="1">
    <source>
        <dbReference type="SAM" id="Phobius"/>
    </source>
</evidence>
<keyword evidence="1" id="KW-0472">Membrane</keyword>
<reference evidence="3" key="1">
    <citation type="submission" date="2011-07" db="EMBL/GenBank/DDBJ databases">
        <authorList>
            <consortium name="Caenorhabditis brenneri Sequencing and Analysis Consortium"/>
            <person name="Wilson R.K."/>
        </authorList>
    </citation>
    <scope>NUCLEOTIDE SEQUENCE [LARGE SCALE GENOMIC DNA]</scope>
    <source>
        <strain evidence="3">PB2801</strain>
    </source>
</reference>
<keyword evidence="3" id="KW-1185">Reference proteome</keyword>
<evidence type="ECO:0000313" key="3">
    <source>
        <dbReference type="Proteomes" id="UP000008068"/>
    </source>
</evidence>
<dbReference type="AlphaFoldDB" id="G0PHF3"/>
<dbReference type="EMBL" id="GL380480">
    <property type="protein sequence ID" value="EGT56427.1"/>
    <property type="molecule type" value="Genomic_DNA"/>
</dbReference>
<keyword evidence="1" id="KW-0812">Transmembrane</keyword>
<dbReference type="HOGENOM" id="CLU_2690020_0_0_1"/>
<accession>G0PHF3</accession>
<organism evidence="3">
    <name type="scientific">Caenorhabditis brenneri</name>
    <name type="common">Nematode worm</name>
    <dbReference type="NCBI Taxonomy" id="135651"/>
    <lineage>
        <taxon>Eukaryota</taxon>
        <taxon>Metazoa</taxon>
        <taxon>Ecdysozoa</taxon>
        <taxon>Nematoda</taxon>
        <taxon>Chromadorea</taxon>
        <taxon>Rhabditida</taxon>
        <taxon>Rhabditina</taxon>
        <taxon>Rhabditomorpha</taxon>
        <taxon>Rhabditoidea</taxon>
        <taxon>Rhabditidae</taxon>
        <taxon>Peloderinae</taxon>
        <taxon>Caenorhabditis</taxon>
    </lineage>
</organism>
<proteinExistence type="predicted"/>
<keyword evidence="1" id="KW-1133">Transmembrane helix</keyword>
<evidence type="ECO:0000313" key="2">
    <source>
        <dbReference type="EMBL" id="EGT56427.1"/>
    </source>
</evidence>
<dbReference type="OrthoDB" id="5855319at2759"/>
<dbReference type="Pfam" id="PF10318">
    <property type="entry name" value="7TM_GPCR_Srh"/>
    <property type="match status" value="1"/>
</dbReference>
<feature type="transmembrane region" description="Helical" evidence="1">
    <location>
        <begin position="35"/>
        <end position="54"/>
    </location>
</feature>
<dbReference type="Proteomes" id="UP000008068">
    <property type="component" value="Unassembled WGS sequence"/>
</dbReference>
<dbReference type="InParanoid" id="G0PHF3"/>
<name>G0PHF3_CAEBE</name>
<gene>
    <name evidence="2" type="ORF">CAEBREN_29175</name>
</gene>
<protein>
    <submittedName>
        <fullName evidence="2">Uncharacterized protein</fullName>
    </submittedName>
</protein>
<dbReference type="InterPro" id="IPR019422">
    <property type="entry name" value="7TM_GPCR_serpentine_rcpt_Srh"/>
</dbReference>